<organism evidence="3 4">
    <name type="scientific">Pseudomonas nitroreducens</name>
    <dbReference type="NCBI Taxonomy" id="46680"/>
    <lineage>
        <taxon>Bacteria</taxon>
        <taxon>Pseudomonadati</taxon>
        <taxon>Pseudomonadota</taxon>
        <taxon>Gammaproteobacteria</taxon>
        <taxon>Pseudomonadales</taxon>
        <taxon>Pseudomonadaceae</taxon>
        <taxon>Pseudomonas</taxon>
    </lineage>
</organism>
<evidence type="ECO:0000259" key="2">
    <source>
        <dbReference type="Pfam" id="PF12975"/>
    </source>
</evidence>
<sequence length="157" mass="17525">MSISRLPAVLALSLACTFASSAFAEVRVNGPVEYGVFVSQYKDYQPGERVLSRSEQEIEATTRVPAKLGTKFGMRYQLSGKQEGDTPLTLLYFTPGVVTPDGQRHDKLEVVQKLVVGAPTDVMAYQFTENHEVVQGQWRFMVFQGDRLLAEKTFTVE</sequence>
<dbReference type="RefSeq" id="WP_017518666.1">
    <property type="nucleotide sequence ID" value="NZ_CP189774.1"/>
</dbReference>
<keyword evidence="3" id="KW-0378">Hydrolase</keyword>
<accession>A0A246F9T0</accession>
<feature type="domain" description="DUF3859" evidence="2">
    <location>
        <begin position="27"/>
        <end position="156"/>
    </location>
</feature>
<keyword evidence="3" id="KW-0547">Nucleotide-binding</keyword>
<dbReference type="Gene3D" id="2.60.40.2390">
    <property type="match status" value="1"/>
</dbReference>
<dbReference type="Proteomes" id="UP000198145">
    <property type="component" value="Unassembled WGS sequence"/>
</dbReference>
<dbReference type="EMBL" id="NJBA01000003">
    <property type="protein sequence ID" value="OWP51072.1"/>
    <property type="molecule type" value="Genomic_DNA"/>
</dbReference>
<protein>
    <submittedName>
        <fullName evidence="3">Helicase</fullName>
    </submittedName>
</protein>
<dbReference type="eggNOG" id="ENOG5033EXE">
    <property type="taxonomic scope" value="Bacteria"/>
</dbReference>
<evidence type="ECO:0000313" key="4">
    <source>
        <dbReference type="Proteomes" id="UP000198145"/>
    </source>
</evidence>
<dbReference type="PROSITE" id="PS51257">
    <property type="entry name" value="PROKAR_LIPOPROTEIN"/>
    <property type="match status" value="1"/>
</dbReference>
<dbReference type="GO" id="GO:0004386">
    <property type="term" value="F:helicase activity"/>
    <property type="evidence" value="ECO:0007669"/>
    <property type="project" value="UniProtKB-KW"/>
</dbReference>
<comment type="caution">
    <text evidence="3">The sequence shown here is derived from an EMBL/GenBank/DDBJ whole genome shotgun (WGS) entry which is preliminary data.</text>
</comment>
<keyword evidence="3" id="KW-0347">Helicase</keyword>
<dbReference type="Pfam" id="PF12975">
    <property type="entry name" value="DUF3859"/>
    <property type="match status" value="1"/>
</dbReference>
<name>A0A246F9T0_PSENT</name>
<evidence type="ECO:0000313" key="3">
    <source>
        <dbReference type="EMBL" id="OWP51072.1"/>
    </source>
</evidence>
<dbReference type="AlphaFoldDB" id="A0A246F9T0"/>
<evidence type="ECO:0000256" key="1">
    <source>
        <dbReference type="SAM" id="SignalP"/>
    </source>
</evidence>
<proteinExistence type="predicted"/>
<reference evidence="3 4" key="1">
    <citation type="submission" date="2017-06" db="EMBL/GenBank/DDBJ databases">
        <title>Draft genome of Pseudomonas nitroreducens DF05.</title>
        <authorList>
            <person name="Iyer R."/>
        </authorList>
    </citation>
    <scope>NUCLEOTIDE SEQUENCE [LARGE SCALE GENOMIC DNA]</scope>
    <source>
        <strain evidence="3 4">DF05</strain>
    </source>
</reference>
<gene>
    <name evidence="3" type="ORF">CEG18_09370</name>
</gene>
<dbReference type="InterPro" id="IPR024331">
    <property type="entry name" value="DUF3859"/>
</dbReference>
<keyword evidence="3" id="KW-0067">ATP-binding</keyword>
<feature type="chain" id="PRO_5011238138" evidence="1">
    <location>
        <begin position="25"/>
        <end position="157"/>
    </location>
</feature>
<dbReference type="STRING" id="46680.GCA_000807755_00279"/>
<keyword evidence="1" id="KW-0732">Signal</keyword>
<feature type="signal peptide" evidence="1">
    <location>
        <begin position="1"/>
        <end position="24"/>
    </location>
</feature>